<evidence type="ECO:0000259" key="1">
    <source>
        <dbReference type="PROSITE" id="PS50181"/>
    </source>
</evidence>
<reference evidence="2" key="1">
    <citation type="submission" date="2022-12" db="EMBL/GenBank/DDBJ databases">
        <title>Chromosome-level genome assembly of the bean flower thrips Megalurothrips usitatus.</title>
        <authorList>
            <person name="Ma L."/>
            <person name="Liu Q."/>
            <person name="Li H."/>
            <person name="Cai W."/>
        </authorList>
    </citation>
    <scope>NUCLEOTIDE SEQUENCE</scope>
    <source>
        <strain evidence="2">Cailab_2022a</strain>
    </source>
</reference>
<name>A0AAV7XLM9_9NEOP</name>
<dbReference type="PROSITE" id="PS50181">
    <property type="entry name" value="FBOX"/>
    <property type="match status" value="1"/>
</dbReference>
<dbReference type="Proteomes" id="UP001075354">
    <property type="component" value="Chromosome 8"/>
</dbReference>
<dbReference type="SUPFAM" id="SSF52047">
    <property type="entry name" value="RNI-like"/>
    <property type="match status" value="1"/>
</dbReference>
<sequence>MLTRRRARREGVVLPSTWEVGEMSSGVVIAQPTCSPPQLSTTRIEALSDLTLVDIFSYLTTDGVVEVSKVCQRWSELCRSRRLWAGRRMIAPNEVSFMNLLRVLRRSSTVVPYTALQVDIGTSYFQQTAAAAWFTDNGDCLHVSPTTPLLLLLCLRELVKPAVTRLTLCGFSAVTDVVLTQCEAFHLWEVIASKTNLVHFNLSLPRSCRLVSSRYQWPADRRGNLSSISLNLGVGGGHLRAALPALESLIRVNGPHLTSLRLRSVDLQSTLRWCSASVVHLHAVLLPSLPALLARMRALQYLHLSPDHDATLQPALLKRILDLPNIRATLRQLDLSYFRKVEPGAAVAETLASLTQCRGLKWLQLAGFAGLLADPVRGPPALTGLLTELGLLRWISLAVAPCVLLLDDSSKECGSCLLGSLADLLPQSLRLLKLHGGYSPCRREACRSAAVLRPTSLRRLLGRQTPLHIQVTEHACHSMRGLRSQFIILPHAEDAYCQDCREYPRLVTALKTFTSYSIEELCKRS</sequence>
<accession>A0AAV7XLM9</accession>
<dbReference type="AlphaFoldDB" id="A0AAV7XLM9"/>
<dbReference type="InterPro" id="IPR001810">
    <property type="entry name" value="F-box_dom"/>
</dbReference>
<evidence type="ECO:0000313" key="3">
    <source>
        <dbReference type="Proteomes" id="UP001075354"/>
    </source>
</evidence>
<dbReference type="InterPro" id="IPR036047">
    <property type="entry name" value="F-box-like_dom_sf"/>
</dbReference>
<organism evidence="2 3">
    <name type="scientific">Megalurothrips usitatus</name>
    <name type="common">bean blossom thrips</name>
    <dbReference type="NCBI Taxonomy" id="439358"/>
    <lineage>
        <taxon>Eukaryota</taxon>
        <taxon>Metazoa</taxon>
        <taxon>Ecdysozoa</taxon>
        <taxon>Arthropoda</taxon>
        <taxon>Hexapoda</taxon>
        <taxon>Insecta</taxon>
        <taxon>Pterygota</taxon>
        <taxon>Neoptera</taxon>
        <taxon>Paraneoptera</taxon>
        <taxon>Thysanoptera</taxon>
        <taxon>Terebrantia</taxon>
        <taxon>Thripoidea</taxon>
        <taxon>Thripidae</taxon>
        <taxon>Megalurothrips</taxon>
    </lineage>
</organism>
<protein>
    <recommendedName>
        <fullName evidence="1">F-box domain-containing protein</fullName>
    </recommendedName>
</protein>
<dbReference type="InterPro" id="IPR032675">
    <property type="entry name" value="LRR_dom_sf"/>
</dbReference>
<dbReference type="Gene3D" id="3.80.10.10">
    <property type="entry name" value="Ribonuclease Inhibitor"/>
    <property type="match status" value="1"/>
</dbReference>
<feature type="domain" description="F-box" evidence="1">
    <location>
        <begin position="41"/>
        <end position="87"/>
    </location>
</feature>
<comment type="caution">
    <text evidence="2">The sequence shown here is derived from an EMBL/GenBank/DDBJ whole genome shotgun (WGS) entry which is preliminary data.</text>
</comment>
<dbReference type="SUPFAM" id="SSF81383">
    <property type="entry name" value="F-box domain"/>
    <property type="match status" value="1"/>
</dbReference>
<gene>
    <name evidence="2" type="ORF">ONE63_010313</name>
</gene>
<dbReference type="Pfam" id="PF12937">
    <property type="entry name" value="F-box-like"/>
    <property type="match status" value="1"/>
</dbReference>
<evidence type="ECO:0000313" key="2">
    <source>
        <dbReference type="EMBL" id="KAJ1525505.1"/>
    </source>
</evidence>
<keyword evidence="3" id="KW-1185">Reference proteome</keyword>
<dbReference type="EMBL" id="JAPTSV010000008">
    <property type="protein sequence ID" value="KAJ1525505.1"/>
    <property type="molecule type" value="Genomic_DNA"/>
</dbReference>
<proteinExistence type="predicted"/>